<proteinExistence type="inferred from homology"/>
<evidence type="ECO:0000256" key="6">
    <source>
        <dbReference type="RuleBase" id="RU004439"/>
    </source>
</evidence>
<evidence type="ECO:0000256" key="5">
    <source>
        <dbReference type="ARBA" id="ARBA00023180"/>
    </source>
</evidence>
<evidence type="ECO:0000256" key="2">
    <source>
        <dbReference type="ARBA" id="ARBA00022729"/>
    </source>
</evidence>
<dbReference type="HOGENOM" id="CLU_047501_0_0_1"/>
<dbReference type="Gene3D" id="2.60.40.10">
    <property type="entry name" value="Immunoglobulins"/>
    <property type="match status" value="1"/>
</dbReference>
<dbReference type="InterPro" id="IPR003597">
    <property type="entry name" value="Ig_C1-set"/>
</dbReference>
<dbReference type="SUPFAM" id="SSF48726">
    <property type="entry name" value="Immunoglobulin"/>
    <property type="match status" value="1"/>
</dbReference>
<dbReference type="Proteomes" id="UP000008672">
    <property type="component" value="Unassembled WGS sequence"/>
</dbReference>
<evidence type="ECO:0000256" key="4">
    <source>
        <dbReference type="ARBA" id="ARBA00023157"/>
    </source>
</evidence>
<dbReference type="Bgee" id="ENSLACG00000009290">
    <property type="expression patterns" value="Expressed in pelvic fin and 6 other cell types or tissues"/>
</dbReference>
<dbReference type="GO" id="GO:0005615">
    <property type="term" value="C:extracellular space"/>
    <property type="evidence" value="ECO:0007669"/>
    <property type="project" value="TreeGrafter"/>
</dbReference>
<keyword evidence="7" id="KW-1133">Transmembrane helix</keyword>
<dbReference type="PANTHER" id="PTHR16675">
    <property type="entry name" value="MHC CLASS I-RELATED"/>
    <property type="match status" value="1"/>
</dbReference>
<dbReference type="InterPro" id="IPR007110">
    <property type="entry name" value="Ig-like_dom"/>
</dbReference>
<evidence type="ECO:0000313" key="10">
    <source>
        <dbReference type="Ensembl" id="ENSLACP00000010543.1"/>
    </source>
</evidence>
<dbReference type="InterPro" id="IPR011162">
    <property type="entry name" value="MHC_I/II-like_Ag-recog"/>
</dbReference>
<evidence type="ECO:0000259" key="9">
    <source>
        <dbReference type="PROSITE" id="PS50835"/>
    </source>
</evidence>
<feature type="signal peptide" evidence="8">
    <location>
        <begin position="1"/>
        <end position="18"/>
    </location>
</feature>
<gene>
    <name evidence="10" type="primary">LOC102365873</name>
</gene>
<evidence type="ECO:0000313" key="11">
    <source>
        <dbReference type="Proteomes" id="UP000008672"/>
    </source>
</evidence>
<dbReference type="InterPro" id="IPR003006">
    <property type="entry name" value="Ig/MHC_CS"/>
</dbReference>
<keyword evidence="11" id="KW-1185">Reference proteome</keyword>
<dbReference type="SMART" id="SM00407">
    <property type="entry name" value="IGc1"/>
    <property type="match status" value="1"/>
</dbReference>
<feature type="transmembrane region" description="Helical" evidence="7">
    <location>
        <begin position="302"/>
        <end position="323"/>
    </location>
</feature>
<reference evidence="10" key="3">
    <citation type="submission" date="2025-09" db="UniProtKB">
        <authorList>
            <consortium name="Ensembl"/>
        </authorList>
    </citation>
    <scope>IDENTIFICATION</scope>
</reference>
<dbReference type="EMBL" id="AFYH01201878">
    <property type="status" value="NOT_ANNOTATED_CDS"/>
    <property type="molecule type" value="Genomic_DNA"/>
</dbReference>
<comment type="subcellular location">
    <subcellularLocation>
        <location evidence="1">Membrane</location>
    </subcellularLocation>
</comment>
<evidence type="ECO:0000256" key="1">
    <source>
        <dbReference type="ARBA" id="ARBA00004370"/>
    </source>
</evidence>
<keyword evidence="5" id="KW-0325">Glycoprotein</keyword>
<dbReference type="Pfam" id="PF00129">
    <property type="entry name" value="MHC_I"/>
    <property type="match status" value="1"/>
</dbReference>
<keyword evidence="4" id="KW-1015">Disulfide bond</keyword>
<dbReference type="GeneTree" id="ENSGT01120000271825"/>
<dbReference type="GO" id="GO:0009897">
    <property type="term" value="C:external side of plasma membrane"/>
    <property type="evidence" value="ECO:0007669"/>
    <property type="project" value="TreeGrafter"/>
</dbReference>
<dbReference type="InterPro" id="IPR001039">
    <property type="entry name" value="MHC_I_a_a1/a2"/>
</dbReference>
<dbReference type="PANTHER" id="PTHR16675:SF235">
    <property type="entry name" value="SHKT DOMAIN-CONTAINING PROTEIN"/>
    <property type="match status" value="1"/>
</dbReference>
<dbReference type="Pfam" id="PF07654">
    <property type="entry name" value="C1-set"/>
    <property type="match status" value="1"/>
</dbReference>
<dbReference type="InterPro" id="IPR050208">
    <property type="entry name" value="MHC_class-I_related"/>
</dbReference>
<dbReference type="InterPro" id="IPR013783">
    <property type="entry name" value="Ig-like_fold"/>
</dbReference>
<dbReference type="PROSITE" id="PS50835">
    <property type="entry name" value="IG_LIKE"/>
    <property type="match status" value="1"/>
</dbReference>
<sequence>MEMFLVFLLFSLFLPVNSEGNHYLHFYLTGVEGDQTFPEFLIVAMFDGAQIGYYDSTYKKLISKVEWIKEDKDQDWNEYIAYSLRQQQSFEYNMKILMQRANHTGIHVYQEMVGCETDANGKTRAFNQFGYNGEDYLVFETENVRWIAASHFAVLQQNRWNLNRAGHQYSKDFTDHVCARWLKKFIIYQEKSSMSQIPPEVRIIPRKSDDGESLTLSCMVTGFYPHDVDVNWVKTGEITLYDTQSSGILPNEDRTFQLQKSIEIHPADTNTYSCQVEHSSLNMTLNVPYDPRANGDPTVNPGIIIGVGIVGILIVAIAGFLVWKYKGKGKIGGKVKKNCVGL</sequence>
<dbReference type="InterPro" id="IPR036179">
    <property type="entry name" value="Ig-like_dom_sf"/>
</dbReference>
<feature type="domain" description="Ig-like" evidence="9">
    <location>
        <begin position="199"/>
        <end position="286"/>
    </location>
</feature>
<evidence type="ECO:0000256" key="8">
    <source>
        <dbReference type="SAM" id="SignalP"/>
    </source>
</evidence>
<dbReference type="AlphaFoldDB" id="H3ALM2"/>
<dbReference type="Gene3D" id="3.30.500.10">
    <property type="entry name" value="MHC class I-like antigen recognition-like"/>
    <property type="match status" value="1"/>
</dbReference>
<name>H3ALM2_LATCH</name>
<dbReference type="GO" id="GO:0006955">
    <property type="term" value="P:immune response"/>
    <property type="evidence" value="ECO:0007669"/>
    <property type="project" value="TreeGrafter"/>
</dbReference>
<feature type="chain" id="PRO_5003580388" description="Ig-like domain-containing protein" evidence="8">
    <location>
        <begin position="19"/>
        <end position="342"/>
    </location>
</feature>
<comment type="similarity">
    <text evidence="6">Belongs to the MHC class I family.</text>
</comment>
<keyword evidence="2 8" id="KW-0732">Signal</keyword>
<dbReference type="SUPFAM" id="SSF54452">
    <property type="entry name" value="MHC antigen-recognition domain"/>
    <property type="match status" value="1"/>
</dbReference>
<dbReference type="InterPro" id="IPR037055">
    <property type="entry name" value="MHC_I-like_Ag-recog_sf"/>
</dbReference>
<evidence type="ECO:0000256" key="3">
    <source>
        <dbReference type="ARBA" id="ARBA00023136"/>
    </source>
</evidence>
<dbReference type="PROSITE" id="PS00290">
    <property type="entry name" value="IG_MHC"/>
    <property type="match status" value="1"/>
</dbReference>
<evidence type="ECO:0000256" key="7">
    <source>
        <dbReference type="SAM" id="Phobius"/>
    </source>
</evidence>
<dbReference type="InterPro" id="IPR011161">
    <property type="entry name" value="MHC_I-like_Ag-recog"/>
</dbReference>
<keyword evidence="3 7" id="KW-0472">Membrane</keyword>
<dbReference type="PRINTS" id="PR01638">
    <property type="entry name" value="MHCCLASSI"/>
</dbReference>
<accession>H3ALM2</accession>
<keyword evidence="7" id="KW-0812">Transmembrane</keyword>
<dbReference type="Ensembl" id="ENSLACT00000010622.1">
    <property type="protein sequence ID" value="ENSLACP00000010543.1"/>
    <property type="gene ID" value="ENSLACG00000009290.1"/>
</dbReference>
<organism evidence="10 11">
    <name type="scientific">Latimeria chalumnae</name>
    <name type="common">Coelacanth</name>
    <dbReference type="NCBI Taxonomy" id="7897"/>
    <lineage>
        <taxon>Eukaryota</taxon>
        <taxon>Metazoa</taxon>
        <taxon>Chordata</taxon>
        <taxon>Craniata</taxon>
        <taxon>Vertebrata</taxon>
        <taxon>Euteleostomi</taxon>
        <taxon>Coelacanthiformes</taxon>
        <taxon>Coelacanthidae</taxon>
        <taxon>Latimeria</taxon>
    </lineage>
</organism>
<dbReference type="FunFam" id="2.60.40.10:FF:000204">
    <property type="entry name" value="Major histocompatibility complex, class I-related protein"/>
    <property type="match status" value="1"/>
</dbReference>
<reference evidence="10" key="2">
    <citation type="submission" date="2025-08" db="UniProtKB">
        <authorList>
            <consortium name="Ensembl"/>
        </authorList>
    </citation>
    <scope>IDENTIFICATION</scope>
</reference>
<protein>
    <recommendedName>
        <fullName evidence="9">Ig-like domain-containing protein</fullName>
    </recommendedName>
</protein>
<reference evidence="11" key="1">
    <citation type="submission" date="2011-08" db="EMBL/GenBank/DDBJ databases">
        <title>The draft genome of Latimeria chalumnae.</title>
        <authorList>
            <person name="Di Palma F."/>
            <person name="Alfoldi J."/>
            <person name="Johnson J."/>
            <person name="Berlin A."/>
            <person name="Gnerre S."/>
            <person name="Jaffe D."/>
            <person name="MacCallum I."/>
            <person name="Young S."/>
            <person name="Walker B.J."/>
            <person name="Lander E."/>
            <person name="Lindblad-Toh K."/>
        </authorList>
    </citation>
    <scope>NUCLEOTIDE SEQUENCE [LARGE SCALE GENOMIC DNA]</scope>
    <source>
        <strain evidence="11">Wild caught</strain>
    </source>
</reference>